<evidence type="ECO:0000256" key="5">
    <source>
        <dbReference type="ARBA" id="ARBA00022837"/>
    </source>
</evidence>
<dbReference type="SMART" id="SM00054">
    <property type="entry name" value="EFh"/>
    <property type="match status" value="2"/>
</dbReference>
<dbReference type="OrthoDB" id="2096280at2759"/>
<keyword evidence="2" id="KW-0963">Cytoplasm</keyword>
<evidence type="ECO:0000313" key="11">
    <source>
        <dbReference type="EMBL" id="PIO31526.1"/>
    </source>
</evidence>
<evidence type="ECO:0000256" key="2">
    <source>
        <dbReference type="ARBA" id="ARBA00022490"/>
    </source>
</evidence>
<dbReference type="Pfam" id="PF13499">
    <property type="entry name" value="EF-hand_7"/>
    <property type="match status" value="1"/>
</dbReference>
<proteinExistence type="predicted"/>
<dbReference type="SUPFAM" id="SSF47473">
    <property type="entry name" value="EF-hand"/>
    <property type="match status" value="1"/>
</dbReference>
<evidence type="ECO:0000256" key="1">
    <source>
        <dbReference type="ARBA" id="ARBA00004611"/>
    </source>
</evidence>
<organism evidence="11 12">
    <name type="scientific">Aquarana catesbeiana</name>
    <name type="common">American bullfrog</name>
    <name type="synonym">Rana catesbeiana</name>
    <dbReference type="NCBI Taxonomy" id="8400"/>
    <lineage>
        <taxon>Eukaryota</taxon>
        <taxon>Metazoa</taxon>
        <taxon>Chordata</taxon>
        <taxon>Craniata</taxon>
        <taxon>Vertebrata</taxon>
        <taxon>Euteleostomi</taxon>
        <taxon>Amphibia</taxon>
        <taxon>Batrachia</taxon>
        <taxon>Anura</taxon>
        <taxon>Neobatrachia</taxon>
        <taxon>Ranoidea</taxon>
        <taxon>Ranidae</taxon>
        <taxon>Aquarana</taxon>
    </lineage>
</organism>
<feature type="non-terminal residue" evidence="11">
    <location>
        <position position="199"/>
    </location>
</feature>
<dbReference type="PANTHER" id="PTHR12086:SF12">
    <property type="entry name" value="EF-HAND DOMAIN-CONTAINING FAMILY MEMBER B"/>
    <property type="match status" value="1"/>
</dbReference>
<keyword evidence="9" id="KW-0966">Cell projection</keyword>
<dbReference type="EMBL" id="KV931219">
    <property type="protein sequence ID" value="PIO31526.1"/>
    <property type="molecule type" value="Genomic_DNA"/>
</dbReference>
<evidence type="ECO:0000256" key="4">
    <source>
        <dbReference type="ARBA" id="ARBA00022737"/>
    </source>
</evidence>
<name>A0A2G9RUE1_AQUCT</name>
<evidence type="ECO:0000256" key="7">
    <source>
        <dbReference type="ARBA" id="ARBA00023069"/>
    </source>
</evidence>
<dbReference type="PROSITE" id="PS50222">
    <property type="entry name" value="EF_HAND_2"/>
    <property type="match status" value="2"/>
</dbReference>
<evidence type="ECO:0000256" key="9">
    <source>
        <dbReference type="ARBA" id="ARBA00023273"/>
    </source>
</evidence>
<reference evidence="12" key="1">
    <citation type="journal article" date="2017" name="Nat. Commun.">
        <title>The North American bullfrog draft genome provides insight into hormonal regulation of long noncoding RNA.</title>
        <authorList>
            <person name="Hammond S.A."/>
            <person name="Warren R.L."/>
            <person name="Vandervalk B.P."/>
            <person name="Kucuk E."/>
            <person name="Khan H."/>
            <person name="Gibb E.A."/>
            <person name="Pandoh P."/>
            <person name="Kirk H."/>
            <person name="Zhao Y."/>
            <person name="Jones M."/>
            <person name="Mungall A.J."/>
            <person name="Coope R."/>
            <person name="Pleasance S."/>
            <person name="Moore R.A."/>
            <person name="Holt R.A."/>
            <person name="Round J.M."/>
            <person name="Ohora S."/>
            <person name="Walle B.V."/>
            <person name="Veldhoen N."/>
            <person name="Helbing C.C."/>
            <person name="Birol I."/>
        </authorList>
    </citation>
    <scope>NUCLEOTIDE SEQUENCE [LARGE SCALE GENOMIC DNA]</scope>
</reference>
<feature type="domain" description="EF-hand" evidence="10">
    <location>
        <begin position="65"/>
        <end position="100"/>
    </location>
</feature>
<evidence type="ECO:0000313" key="12">
    <source>
        <dbReference type="Proteomes" id="UP000228934"/>
    </source>
</evidence>
<dbReference type="Proteomes" id="UP000228934">
    <property type="component" value="Unassembled WGS sequence"/>
</dbReference>
<dbReference type="PANTHER" id="PTHR12086">
    <property type="entry name" value="EF-HAND DOMAIN C-TERMINAL CONTAINING PROTEIN"/>
    <property type="match status" value="1"/>
</dbReference>
<keyword evidence="7" id="KW-0969">Cilium</keyword>
<evidence type="ECO:0000256" key="3">
    <source>
        <dbReference type="ARBA" id="ARBA00022723"/>
    </source>
</evidence>
<gene>
    <name evidence="11" type="ORF">AB205_0155130</name>
</gene>
<keyword evidence="3" id="KW-0479">Metal-binding</keyword>
<accession>A0A2G9RUE1</accession>
<dbReference type="AlphaFoldDB" id="A0A2G9RUE1"/>
<evidence type="ECO:0000256" key="6">
    <source>
        <dbReference type="ARBA" id="ARBA00022846"/>
    </source>
</evidence>
<dbReference type="InterPro" id="IPR018247">
    <property type="entry name" value="EF_Hand_1_Ca_BS"/>
</dbReference>
<dbReference type="InterPro" id="IPR040193">
    <property type="entry name" value="EFHC1/EFHC2/EFHB"/>
</dbReference>
<keyword evidence="4" id="KW-0677">Repeat</keyword>
<dbReference type="Gene3D" id="1.10.238.10">
    <property type="entry name" value="EF-hand"/>
    <property type="match status" value="1"/>
</dbReference>
<evidence type="ECO:0000259" key="10">
    <source>
        <dbReference type="PROSITE" id="PS50222"/>
    </source>
</evidence>
<dbReference type="PROSITE" id="PS00018">
    <property type="entry name" value="EF_HAND_1"/>
    <property type="match status" value="2"/>
</dbReference>
<protein>
    <recommendedName>
        <fullName evidence="10">EF-hand domain-containing protein</fullName>
    </recommendedName>
</protein>
<keyword evidence="12" id="KW-1185">Reference proteome</keyword>
<dbReference type="InterPro" id="IPR011992">
    <property type="entry name" value="EF-hand-dom_pair"/>
</dbReference>
<dbReference type="CDD" id="cd00051">
    <property type="entry name" value="EFh"/>
    <property type="match status" value="1"/>
</dbReference>
<sequence>MVSHSIADTLNVPADHTFGILLRPEKHGVGDVLHNRTPKDFLRGKDRQRAILATVQQHLKRANYHHFSSLLEAFRHFDKNGDGKIDKEELKDACVTFGLNLDSNVLDLLVEYCDEDKDGLINFVEFANFLTWKDKMSIGKLEEKILTEECLLKPEEIVLKEEGGSEKTTKTLIKGNQTPDIYETSSSRIGASVTLPSSI</sequence>
<feature type="domain" description="EF-hand" evidence="10">
    <location>
        <begin position="101"/>
        <end position="136"/>
    </location>
</feature>
<evidence type="ECO:0000256" key="8">
    <source>
        <dbReference type="ARBA" id="ARBA00023212"/>
    </source>
</evidence>
<comment type="subcellular location">
    <subcellularLocation>
        <location evidence="1">Cytoplasm</location>
        <location evidence="1">Cytoskeleton</location>
        <location evidence="1">Flagellum axoneme</location>
    </subcellularLocation>
</comment>
<dbReference type="GO" id="GO:0005509">
    <property type="term" value="F:calcium ion binding"/>
    <property type="evidence" value="ECO:0007669"/>
    <property type="project" value="InterPro"/>
</dbReference>
<dbReference type="InterPro" id="IPR002048">
    <property type="entry name" value="EF_hand_dom"/>
</dbReference>
<keyword evidence="5" id="KW-0106">Calcium</keyword>
<keyword evidence="6" id="KW-0282">Flagellum</keyword>
<keyword evidence="8" id="KW-0206">Cytoskeleton</keyword>